<keyword evidence="5 6" id="KW-0687">Ribonucleoprotein</keyword>
<keyword evidence="2 6" id="KW-0699">rRNA-binding</keyword>
<keyword evidence="9" id="KW-1185">Reference proteome</keyword>
<dbReference type="Pfam" id="PF00829">
    <property type="entry name" value="Ribosomal_L21p"/>
    <property type="match status" value="1"/>
</dbReference>
<name>A0ABV6YMQ7_UNCEI</name>
<dbReference type="NCBIfam" id="TIGR00061">
    <property type="entry name" value="L21"/>
    <property type="match status" value="1"/>
</dbReference>
<evidence type="ECO:0000256" key="3">
    <source>
        <dbReference type="ARBA" id="ARBA00022884"/>
    </source>
</evidence>
<proteinExistence type="inferred from homology"/>
<sequence>MYAVVDLGGRQIRVSPDEHVRIPRMDAEVGSSVTFDRILAVRTNGDFAVGSPTVEGAKVVGEVIAHGKADKILVFKMKRRKFYRRKRGHRQPFTEVKISEIIT</sequence>
<dbReference type="InterPro" id="IPR001787">
    <property type="entry name" value="Ribosomal_bL21"/>
</dbReference>
<dbReference type="SUPFAM" id="SSF141091">
    <property type="entry name" value="L21p-like"/>
    <property type="match status" value="1"/>
</dbReference>
<evidence type="ECO:0000256" key="5">
    <source>
        <dbReference type="ARBA" id="ARBA00023274"/>
    </source>
</evidence>
<dbReference type="PROSITE" id="PS01169">
    <property type="entry name" value="RIBOSOMAL_L21"/>
    <property type="match status" value="1"/>
</dbReference>
<evidence type="ECO:0000256" key="6">
    <source>
        <dbReference type="HAMAP-Rule" id="MF_01363"/>
    </source>
</evidence>
<evidence type="ECO:0000256" key="1">
    <source>
        <dbReference type="ARBA" id="ARBA00008563"/>
    </source>
</evidence>
<comment type="function">
    <text evidence="6 7">This protein binds to 23S rRNA in the presence of protein L20.</text>
</comment>
<accession>A0ABV6YMQ7</accession>
<gene>
    <name evidence="6 8" type="primary">rplU</name>
    <name evidence="8" type="ORF">ACFL2Z_00365</name>
</gene>
<evidence type="ECO:0000313" key="9">
    <source>
        <dbReference type="Proteomes" id="UP001594288"/>
    </source>
</evidence>
<dbReference type="InterPro" id="IPR028909">
    <property type="entry name" value="bL21-like"/>
</dbReference>
<evidence type="ECO:0000256" key="7">
    <source>
        <dbReference type="RuleBase" id="RU000562"/>
    </source>
</evidence>
<evidence type="ECO:0000256" key="2">
    <source>
        <dbReference type="ARBA" id="ARBA00022730"/>
    </source>
</evidence>
<dbReference type="EMBL" id="JBHPEI010000003">
    <property type="protein sequence ID" value="MFC1799353.1"/>
    <property type="molecule type" value="Genomic_DNA"/>
</dbReference>
<evidence type="ECO:0000313" key="8">
    <source>
        <dbReference type="EMBL" id="MFC1799353.1"/>
    </source>
</evidence>
<dbReference type="PANTHER" id="PTHR21349">
    <property type="entry name" value="50S RIBOSOMAL PROTEIN L21"/>
    <property type="match status" value="1"/>
</dbReference>
<dbReference type="HAMAP" id="MF_01363">
    <property type="entry name" value="Ribosomal_bL21"/>
    <property type="match status" value="1"/>
</dbReference>
<comment type="similarity">
    <text evidence="1 6 7">Belongs to the bacterial ribosomal protein bL21 family.</text>
</comment>
<dbReference type="InterPro" id="IPR018258">
    <property type="entry name" value="Ribosomal_bL21_CS"/>
</dbReference>
<keyword evidence="3 6" id="KW-0694">RNA-binding</keyword>
<dbReference type="PANTHER" id="PTHR21349:SF0">
    <property type="entry name" value="LARGE RIBOSOMAL SUBUNIT PROTEIN BL21M"/>
    <property type="match status" value="1"/>
</dbReference>
<evidence type="ECO:0000256" key="4">
    <source>
        <dbReference type="ARBA" id="ARBA00022980"/>
    </source>
</evidence>
<dbReference type="GO" id="GO:0005840">
    <property type="term" value="C:ribosome"/>
    <property type="evidence" value="ECO:0007669"/>
    <property type="project" value="UniProtKB-KW"/>
</dbReference>
<organism evidence="8 9">
    <name type="scientific">Eiseniibacteriota bacterium</name>
    <dbReference type="NCBI Taxonomy" id="2212470"/>
    <lineage>
        <taxon>Bacteria</taxon>
        <taxon>Candidatus Eiseniibacteriota</taxon>
    </lineage>
</organism>
<reference evidence="8 9" key="1">
    <citation type="submission" date="2024-09" db="EMBL/GenBank/DDBJ databases">
        <authorList>
            <person name="D'Angelo T."/>
        </authorList>
    </citation>
    <scope>NUCLEOTIDE SEQUENCE [LARGE SCALE GENOMIC DNA]</scope>
    <source>
        <strain evidence="8">SAG AM-311-F02</strain>
    </source>
</reference>
<protein>
    <recommendedName>
        <fullName evidence="6">Large ribosomal subunit protein bL21</fullName>
    </recommendedName>
</protein>
<dbReference type="Proteomes" id="UP001594288">
    <property type="component" value="Unassembled WGS sequence"/>
</dbReference>
<comment type="caution">
    <text evidence="8">The sequence shown here is derived from an EMBL/GenBank/DDBJ whole genome shotgun (WGS) entry which is preliminary data.</text>
</comment>
<comment type="subunit">
    <text evidence="6">Part of the 50S ribosomal subunit. Contacts protein L20.</text>
</comment>
<dbReference type="InterPro" id="IPR036164">
    <property type="entry name" value="bL21-like_sf"/>
</dbReference>
<keyword evidence="4 6" id="KW-0689">Ribosomal protein</keyword>